<proteinExistence type="predicted"/>
<name>A0ABN3UHQ2_9ACTN</name>
<dbReference type="Pfam" id="PF00196">
    <property type="entry name" value="GerE"/>
    <property type="match status" value="1"/>
</dbReference>
<dbReference type="Proteomes" id="UP001501842">
    <property type="component" value="Unassembled WGS sequence"/>
</dbReference>
<evidence type="ECO:0000313" key="4">
    <source>
        <dbReference type="Proteomes" id="UP001501842"/>
    </source>
</evidence>
<dbReference type="EMBL" id="BAAATZ010000025">
    <property type="protein sequence ID" value="GAA2733100.1"/>
    <property type="molecule type" value="Genomic_DNA"/>
</dbReference>
<dbReference type="CDD" id="cd06170">
    <property type="entry name" value="LuxR_C_like"/>
    <property type="match status" value="1"/>
</dbReference>
<dbReference type="InterPro" id="IPR039420">
    <property type="entry name" value="WalR-like"/>
</dbReference>
<protein>
    <submittedName>
        <fullName evidence="3">Response regulator transcription factor</fullName>
    </submittedName>
</protein>
<evidence type="ECO:0000313" key="3">
    <source>
        <dbReference type="EMBL" id="GAA2733100.1"/>
    </source>
</evidence>
<dbReference type="PRINTS" id="PR00038">
    <property type="entry name" value="HTHLUXR"/>
</dbReference>
<reference evidence="3 4" key="1">
    <citation type="journal article" date="2019" name="Int. J. Syst. Evol. Microbiol.">
        <title>The Global Catalogue of Microorganisms (GCM) 10K type strain sequencing project: providing services to taxonomists for standard genome sequencing and annotation.</title>
        <authorList>
            <consortium name="The Broad Institute Genomics Platform"/>
            <consortium name="The Broad Institute Genome Sequencing Center for Infectious Disease"/>
            <person name="Wu L."/>
            <person name="Ma J."/>
        </authorList>
    </citation>
    <scope>NUCLEOTIDE SEQUENCE [LARGE SCALE GENOMIC DNA]</scope>
    <source>
        <strain evidence="3 4">JCM 8201</strain>
    </source>
</reference>
<accession>A0ABN3UHQ2</accession>
<organism evidence="3 4">
    <name type="scientific">Actinocorallia aurantiaca</name>
    <dbReference type="NCBI Taxonomy" id="46204"/>
    <lineage>
        <taxon>Bacteria</taxon>
        <taxon>Bacillati</taxon>
        <taxon>Actinomycetota</taxon>
        <taxon>Actinomycetes</taxon>
        <taxon>Streptosporangiales</taxon>
        <taxon>Thermomonosporaceae</taxon>
        <taxon>Actinocorallia</taxon>
    </lineage>
</organism>
<dbReference type="PANTHER" id="PTHR43214">
    <property type="entry name" value="TWO-COMPONENT RESPONSE REGULATOR"/>
    <property type="match status" value="1"/>
</dbReference>
<keyword evidence="1" id="KW-0238">DNA-binding</keyword>
<evidence type="ECO:0000256" key="1">
    <source>
        <dbReference type="ARBA" id="ARBA00023125"/>
    </source>
</evidence>
<dbReference type="SMART" id="SM00421">
    <property type="entry name" value="HTH_LUXR"/>
    <property type="match status" value="1"/>
</dbReference>
<dbReference type="SUPFAM" id="SSF52172">
    <property type="entry name" value="CheY-like"/>
    <property type="match status" value="1"/>
</dbReference>
<gene>
    <name evidence="3" type="ORF">GCM10010439_52250</name>
</gene>
<feature type="domain" description="HTH luxR-type" evidence="2">
    <location>
        <begin position="132"/>
        <end position="197"/>
    </location>
</feature>
<dbReference type="PROSITE" id="PS00622">
    <property type="entry name" value="HTH_LUXR_1"/>
    <property type="match status" value="1"/>
</dbReference>
<sequence length="199" mass="21461">MSATRVRIVEGDPVLRLGLEALLREAGGFSVVAGDAEALVFGLADAAGVREVERLARQGAVVVLTSLESPSVLVGALAAGAYGMLRHGCFDAAELAGAIRAATRGRAFLSPPVATALVEWLHFRSQAGPGRLRALEHELTPREAEVMELIAQGQDNRTIAARLFISEKTVKNHVHHIYRRLKADNRQHAVARWRSISAF</sequence>
<evidence type="ECO:0000259" key="2">
    <source>
        <dbReference type="PROSITE" id="PS50043"/>
    </source>
</evidence>
<dbReference type="SUPFAM" id="SSF46894">
    <property type="entry name" value="C-terminal effector domain of the bipartite response regulators"/>
    <property type="match status" value="1"/>
</dbReference>
<dbReference type="RefSeq" id="WP_344453770.1">
    <property type="nucleotide sequence ID" value="NZ_BAAATZ010000025.1"/>
</dbReference>
<keyword evidence="4" id="KW-1185">Reference proteome</keyword>
<dbReference type="PROSITE" id="PS50043">
    <property type="entry name" value="HTH_LUXR_2"/>
    <property type="match status" value="1"/>
</dbReference>
<dbReference type="InterPro" id="IPR000792">
    <property type="entry name" value="Tscrpt_reg_LuxR_C"/>
</dbReference>
<dbReference type="InterPro" id="IPR011006">
    <property type="entry name" value="CheY-like_superfamily"/>
</dbReference>
<dbReference type="Gene3D" id="3.40.50.2300">
    <property type="match status" value="1"/>
</dbReference>
<comment type="caution">
    <text evidence="3">The sequence shown here is derived from an EMBL/GenBank/DDBJ whole genome shotgun (WGS) entry which is preliminary data.</text>
</comment>
<dbReference type="InterPro" id="IPR016032">
    <property type="entry name" value="Sig_transdc_resp-reg_C-effctor"/>
</dbReference>